<evidence type="ECO:0000313" key="14">
    <source>
        <dbReference type="Proteomes" id="UP000502260"/>
    </source>
</evidence>
<dbReference type="PANTHER" id="PTHR43065">
    <property type="entry name" value="SENSOR HISTIDINE KINASE"/>
    <property type="match status" value="1"/>
</dbReference>
<feature type="domain" description="Histidine kinase" evidence="11">
    <location>
        <begin position="262"/>
        <end position="495"/>
    </location>
</feature>
<keyword evidence="4" id="KW-0597">Phosphoprotein</keyword>
<evidence type="ECO:0000256" key="5">
    <source>
        <dbReference type="ARBA" id="ARBA00022679"/>
    </source>
</evidence>
<dbReference type="PANTHER" id="PTHR43065:SF46">
    <property type="entry name" value="C4-DICARBOXYLATE TRANSPORT SENSOR PROTEIN DCTB"/>
    <property type="match status" value="1"/>
</dbReference>
<dbReference type="EMBL" id="AP022853">
    <property type="protein sequence ID" value="BCB27930.1"/>
    <property type="molecule type" value="Genomic_DNA"/>
</dbReference>
<dbReference type="PROSITE" id="PS50109">
    <property type="entry name" value="HIS_KIN"/>
    <property type="match status" value="1"/>
</dbReference>
<dbReference type="Pfam" id="PF00512">
    <property type="entry name" value="HisKA"/>
    <property type="match status" value="1"/>
</dbReference>
<dbReference type="InterPro" id="IPR004358">
    <property type="entry name" value="Sig_transdc_His_kin-like_C"/>
</dbReference>
<dbReference type="InterPro" id="IPR003594">
    <property type="entry name" value="HATPase_dom"/>
</dbReference>
<keyword evidence="9" id="KW-0902">Two-component regulatory system</keyword>
<sequence length="501" mass="56064">MKLQSSLRQKITLGYLGYYVMALLIVALSLFTFLELRVIDNRVVLGERITALFDATLEIRRFEKNYFLYHQDTDLQESKRYAAKVIDLIEHNTADFAKLASAPRILALQNEVRAYRELMAEYARSGADDTGQSELLEAQIRKAGKGVVTIAEEMAGTERRRIRASLDRFRSILVASIVLLSLLMIAVGWALSRMVVRPLKHMDSCVEAVSGGRLDKLTTPSEDSEIIAITQAFNHMLGELELRQKMLLRSEKLASLGTMLAGVAHELNNPLSNISLSAQILLEEIEENDPERRQELLAQIEEQTERARNIVRALLDFARDKPVKREDVLLAPLIEEVILFLRGETPSDVRITSEIAADIALPADRQRLEQAFLNLIKNALEEMGGTGEIRISATRRHLSREAAVSLLDEGAKSLGKCFHGGDAVDIEIRDNGPGIPDEILPRIFDPFFTTKDVGRGMGLGLFIVYEIIEEHNGCISVESEAGRGTVFHIRLPLEHIDEENG</sequence>
<dbReference type="SMART" id="SM00387">
    <property type="entry name" value="HATPase_c"/>
    <property type="match status" value="1"/>
</dbReference>
<dbReference type="SMART" id="SM00388">
    <property type="entry name" value="HisKA"/>
    <property type="match status" value="1"/>
</dbReference>
<comment type="catalytic activity">
    <reaction evidence="1">
        <text>ATP + protein L-histidine = ADP + protein N-phospho-L-histidine.</text>
        <dbReference type="EC" id="2.7.13.3"/>
    </reaction>
</comment>
<gene>
    <name evidence="13" type="ORF">SKTS_28160</name>
</gene>
<keyword evidence="10" id="KW-0812">Transmembrane</keyword>
<evidence type="ECO:0000256" key="1">
    <source>
        <dbReference type="ARBA" id="ARBA00000085"/>
    </source>
</evidence>
<organism evidence="13 14">
    <name type="scientific">Sulfurimicrobium lacus</name>
    <dbReference type="NCBI Taxonomy" id="2715678"/>
    <lineage>
        <taxon>Bacteria</taxon>
        <taxon>Pseudomonadati</taxon>
        <taxon>Pseudomonadota</taxon>
        <taxon>Betaproteobacteria</taxon>
        <taxon>Nitrosomonadales</taxon>
        <taxon>Sulfuricellaceae</taxon>
        <taxon>Sulfurimicrobium</taxon>
    </lineage>
</organism>
<reference evidence="14" key="1">
    <citation type="submission" date="2020-03" db="EMBL/GenBank/DDBJ databases">
        <title>Complete genome sequence of sulfur-oxidizing bacterium skT11.</title>
        <authorList>
            <person name="Kanda M."/>
            <person name="Kojima H."/>
            <person name="Fukui M."/>
        </authorList>
    </citation>
    <scope>NUCLEOTIDE SEQUENCE [LARGE SCALE GENOMIC DNA]</scope>
    <source>
        <strain evidence="14">skT11</strain>
    </source>
</reference>
<proteinExistence type="predicted"/>
<comment type="subcellular location">
    <subcellularLocation>
        <location evidence="2">Membrane</location>
    </subcellularLocation>
</comment>
<dbReference type="Gene3D" id="6.10.340.10">
    <property type="match status" value="1"/>
</dbReference>
<evidence type="ECO:0000256" key="4">
    <source>
        <dbReference type="ARBA" id="ARBA00022553"/>
    </source>
</evidence>
<evidence type="ECO:0000256" key="7">
    <source>
        <dbReference type="ARBA" id="ARBA00022777"/>
    </source>
</evidence>
<keyword evidence="10" id="KW-1133">Transmembrane helix</keyword>
<evidence type="ECO:0000256" key="9">
    <source>
        <dbReference type="ARBA" id="ARBA00023012"/>
    </source>
</evidence>
<dbReference type="RefSeq" id="WP_173066448.1">
    <property type="nucleotide sequence ID" value="NZ_AP022853.1"/>
</dbReference>
<dbReference type="Gene3D" id="1.10.287.130">
    <property type="match status" value="1"/>
</dbReference>
<evidence type="ECO:0000256" key="2">
    <source>
        <dbReference type="ARBA" id="ARBA00004370"/>
    </source>
</evidence>
<dbReference type="InterPro" id="IPR036097">
    <property type="entry name" value="HisK_dim/P_sf"/>
</dbReference>
<dbReference type="AlphaFoldDB" id="A0A6F8VF11"/>
<dbReference type="SMART" id="SM00304">
    <property type="entry name" value="HAMP"/>
    <property type="match status" value="1"/>
</dbReference>
<name>A0A6F8VF11_9PROT</name>
<dbReference type="Pfam" id="PF02518">
    <property type="entry name" value="HATPase_c"/>
    <property type="match status" value="1"/>
</dbReference>
<evidence type="ECO:0000256" key="10">
    <source>
        <dbReference type="SAM" id="Phobius"/>
    </source>
</evidence>
<evidence type="ECO:0000256" key="3">
    <source>
        <dbReference type="ARBA" id="ARBA00012438"/>
    </source>
</evidence>
<dbReference type="EC" id="2.7.13.3" evidence="3"/>
<dbReference type="KEGG" id="slac:SKTS_28160"/>
<keyword evidence="5" id="KW-0808">Transferase</keyword>
<dbReference type="GO" id="GO:0016020">
    <property type="term" value="C:membrane"/>
    <property type="evidence" value="ECO:0007669"/>
    <property type="project" value="UniProtKB-SubCell"/>
</dbReference>
<evidence type="ECO:0000259" key="11">
    <source>
        <dbReference type="PROSITE" id="PS50109"/>
    </source>
</evidence>
<keyword evidence="7 13" id="KW-0418">Kinase</keyword>
<dbReference type="GO" id="GO:0005524">
    <property type="term" value="F:ATP binding"/>
    <property type="evidence" value="ECO:0007669"/>
    <property type="project" value="UniProtKB-KW"/>
</dbReference>
<dbReference type="GO" id="GO:0000155">
    <property type="term" value="F:phosphorelay sensor kinase activity"/>
    <property type="evidence" value="ECO:0007669"/>
    <property type="project" value="InterPro"/>
</dbReference>
<protein>
    <recommendedName>
        <fullName evidence="3">histidine kinase</fullName>
        <ecNumber evidence="3">2.7.13.3</ecNumber>
    </recommendedName>
</protein>
<dbReference type="CDD" id="cd00082">
    <property type="entry name" value="HisKA"/>
    <property type="match status" value="1"/>
</dbReference>
<dbReference type="InterPro" id="IPR005467">
    <property type="entry name" value="His_kinase_dom"/>
</dbReference>
<dbReference type="PRINTS" id="PR00344">
    <property type="entry name" value="BCTRLSENSOR"/>
</dbReference>
<dbReference type="PROSITE" id="PS50885">
    <property type="entry name" value="HAMP"/>
    <property type="match status" value="1"/>
</dbReference>
<dbReference type="InterPro" id="IPR003661">
    <property type="entry name" value="HisK_dim/P_dom"/>
</dbReference>
<feature type="domain" description="HAMP" evidence="12">
    <location>
        <begin position="193"/>
        <end position="245"/>
    </location>
</feature>
<feature type="transmembrane region" description="Helical" evidence="10">
    <location>
        <begin position="15"/>
        <end position="34"/>
    </location>
</feature>
<evidence type="ECO:0000313" key="13">
    <source>
        <dbReference type="EMBL" id="BCB27930.1"/>
    </source>
</evidence>
<keyword evidence="6" id="KW-0547">Nucleotide-binding</keyword>
<dbReference type="InterPro" id="IPR036890">
    <property type="entry name" value="HATPase_C_sf"/>
</dbReference>
<evidence type="ECO:0000256" key="8">
    <source>
        <dbReference type="ARBA" id="ARBA00022840"/>
    </source>
</evidence>
<dbReference type="SUPFAM" id="SSF55874">
    <property type="entry name" value="ATPase domain of HSP90 chaperone/DNA topoisomerase II/histidine kinase"/>
    <property type="match status" value="1"/>
</dbReference>
<evidence type="ECO:0000259" key="12">
    <source>
        <dbReference type="PROSITE" id="PS50885"/>
    </source>
</evidence>
<accession>A0A6F8VF11</accession>
<dbReference type="Gene3D" id="3.30.565.10">
    <property type="entry name" value="Histidine kinase-like ATPase, C-terminal domain"/>
    <property type="match status" value="1"/>
</dbReference>
<dbReference type="Pfam" id="PF00672">
    <property type="entry name" value="HAMP"/>
    <property type="match status" value="1"/>
</dbReference>
<feature type="transmembrane region" description="Helical" evidence="10">
    <location>
        <begin position="169"/>
        <end position="191"/>
    </location>
</feature>
<keyword evidence="8" id="KW-0067">ATP-binding</keyword>
<keyword evidence="14" id="KW-1185">Reference proteome</keyword>
<dbReference type="Proteomes" id="UP000502260">
    <property type="component" value="Chromosome"/>
</dbReference>
<dbReference type="SUPFAM" id="SSF47384">
    <property type="entry name" value="Homodimeric domain of signal transducing histidine kinase"/>
    <property type="match status" value="1"/>
</dbReference>
<evidence type="ECO:0000256" key="6">
    <source>
        <dbReference type="ARBA" id="ARBA00022741"/>
    </source>
</evidence>
<dbReference type="InterPro" id="IPR003660">
    <property type="entry name" value="HAMP_dom"/>
</dbReference>
<keyword evidence="10" id="KW-0472">Membrane</keyword>